<feature type="transmembrane region" description="Helical" evidence="7">
    <location>
        <begin position="169"/>
        <end position="190"/>
    </location>
</feature>
<comment type="similarity">
    <text evidence="7">Belongs to the binding-protein-dependent transport system permease family.</text>
</comment>
<dbReference type="Gene3D" id="1.10.3720.10">
    <property type="entry name" value="MetI-like"/>
    <property type="match status" value="1"/>
</dbReference>
<evidence type="ECO:0000256" key="7">
    <source>
        <dbReference type="RuleBase" id="RU363032"/>
    </source>
</evidence>
<evidence type="ECO:0000256" key="3">
    <source>
        <dbReference type="ARBA" id="ARBA00022475"/>
    </source>
</evidence>
<dbReference type="PANTHER" id="PTHR43163">
    <property type="entry name" value="DIPEPTIDE TRANSPORT SYSTEM PERMEASE PROTEIN DPPB-RELATED"/>
    <property type="match status" value="1"/>
</dbReference>
<keyword evidence="10" id="KW-1185">Reference proteome</keyword>
<feature type="transmembrane region" description="Helical" evidence="7">
    <location>
        <begin position="103"/>
        <end position="120"/>
    </location>
</feature>
<feature type="transmembrane region" description="Helical" evidence="7">
    <location>
        <begin position="236"/>
        <end position="257"/>
    </location>
</feature>
<dbReference type="CDD" id="cd06261">
    <property type="entry name" value="TM_PBP2"/>
    <property type="match status" value="1"/>
</dbReference>
<feature type="domain" description="ABC transmembrane type-1" evidence="8">
    <location>
        <begin position="93"/>
        <end position="290"/>
    </location>
</feature>
<keyword evidence="6 7" id="KW-0472">Membrane</keyword>
<evidence type="ECO:0000313" key="9">
    <source>
        <dbReference type="EMBL" id="MCU6746546.1"/>
    </source>
</evidence>
<dbReference type="EMBL" id="JAOQJX010000002">
    <property type="protein sequence ID" value="MCU6746546.1"/>
    <property type="molecule type" value="Genomic_DNA"/>
</dbReference>
<evidence type="ECO:0000256" key="6">
    <source>
        <dbReference type="ARBA" id="ARBA00023136"/>
    </source>
</evidence>
<evidence type="ECO:0000256" key="2">
    <source>
        <dbReference type="ARBA" id="ARBA00022448"/>
    </source>
</evidence>
<protein>
    <submittedName>
        <fullName evidence="9">ABC transporter permease</fullName>
    </submittedName>
</protein>
<gene>
    <name evidence="9" type="ORF">OCV51_02545</name>
</gene>
<dbReference type="PANTHER" id="PTHR43163:SF6">
    <property type="entry name" value="DIPEPTIDE TRANSPORT SYSTEM PERMEASE PROTEIN DPPB-RELATED"/>
    <property type="match status" value="1"/>
</dbReference>
<reference evidence="9 10" key="1">
    <citation type="journal article" date="2021" name="ISME Commun">
        <title>Automated analysis of genomic sequences facilitates high-throughput and comprehensive description of bacteria.</title>
        <authorList>
            <person name="Hitch T.C.A."/>
        </authorList>
    </citation>
    <scope>NUCLEOTIDE SEQUENCE [LARGE SCALE GENOMIC DNA]</scope>
    <source>
        <strain evidence="9 10">H2_18</strain>
    </source>
</reference>
<feature type="transmembrane region" description="Helical" evidence="7">
    <location>
        <begin position="132"/>
        <end position="157"/>
    </location>
</feature>
<dbReference type="SUPFAM" id="SSF161098">
    <property type="entry name" value="MetI-like"/>
    <property type="match status" value="1"/>
</dbReference>
<keyword evidence="4 7" id="KW-0812">Transmembrane</keyword>
<name>A0ABT2T9M7_9FIRM</name>
<dbReference type="PROSITE" id="PS50928">
    <property type="entry name" value="ABC_TM1"/>
    <property type="match status" value="1"/>
</dbReference>
<comment type="subcellular location">
    <subcellularLocation>
        <location evidence="1 7">Cell membrane</location>
        <topology evidence="1 7">Multi-pass membrane protein</topology>
    </subcellularLocation>
</comment>
<dbReference type="InterPro" id="IPR035906">
    <property type="entry name" value="MetI-like_sf"/>
</dbReference>
<dbReference type="InterPro" id="IPR000515">
    <property type="entry name" value="MetI-like"/>
</dbReference>
<comment type="caution">
    <text evidence="9">The sequence shown here is derived from an EMBL/GenBank/DDBJ whole genome shotgun (WGS) entry which is preliminary data.</text>
</comment>
<evidence type="ECO:0000259" key="8">
    <source>
        <dbReference type="PROSITE" id="PS50928"/>
    </source>
</evidence>
<keyword evidence="5 7" id="KW-1133">Transmembrane helix</keyword>
<evidence type="ECO:0000313" key="10">
    <source>
        <dbReference type="Proteomes" id="UP001652394"/>
    </source>
</evidence>
<dbReference type="Pfam" id="PF00528">
    <property type="entry name" value="BPD_transp_1"/>
    <property type="match status" value="1"/>
</dbReference>
<keyword evidence="2 7" id="KW-0813">Transport</keyword>
<dbReference type="RefSeq" id="WP_059068772.1">
    <property type="nucleotide sequence ID" value="NZ_JAOQJX010000002.1"/>
</dbReference>
<feature type="transmembrane region" description="Helical" evidence="7">
    <location>
        <begin position="269"/>
        <end position="289"/>
    </location>
</feature>
<dbReference type="Proteomes" id="UP001652394">
    <property type="component" value="Unassembled WGS sequence"/>
</dbReference>
<evidence type="ECO:0000256" key="1">
    <source>
        <dbReference type="ARBA" id="ARBA00004651"/>
    </source>
</evidence>
<accession>A0ABT2T9M7</accession>
<evidence type="ECO:0000256" key="4">
    <source>
        <dbReference type="ARBA" id="ARBA00022692"/>
    </source>
</evidence>
<proteinExistence type="inferred from homology"/>
<sequence length="309" mass="33712">MTVYTIKRIEVGLFSLFVLATVTFALTRAMPGSPFESGNVPESVREAMEEEYGLQDAPLKQYKTYMLNLLKGDWGISYKQQGVTVSSIIGHAAPVTASLGLEAVLLAAVVGTLAGIWQALSKNRIVRVFLSGSALLGVGIPNFAAALLLLLVFGVTLKWCPVTGLSSPAHYVLPVISLAVYPASVTAEMVKQAVREELKKEYVVLARAKGMKFWQVIVFHVLKNVSIPVLNYLGPMSAFLLTGSFAVESIFTIPGLGREFVSSIMNRDYTLIMGLTVFMGSVVIGMNLLTDLLCAWLDPRIRNTYLEKR</sequence>
<organism evidence="9 10">
    <name type="scientific">Faecalicatena acetigenes</name>
    <dbReference type="NCBI Taxonomy" id="2981790"/>
    <lineage>
        <taxon>Bacteria</taxon>
        <taxon>Bacillati</taxon>
        <taxon>Bacillota</taxon>
        <taxon>Clostridia</taxon>
        <taxon>Lachnospirales</taxon>
        <taxon>Lachnospiraceae</taxon>
        <taxon>Faecalicatena</taxon>
    </lineage>
</organism>
<keyword evidence="3" id="KW-1003">Cell membrane</keyword>
<evidence type="ECO:0000256" key="5">
    <source>
        <dbReference type="ARBA" id="ARBA00022989"/>
    </source>
</evidence>